<reference evidence="11" key="1">
    <citation type="submission" date="2016-06" db="EMBL/GenBank/DDBJ databases">
        <authorList>
            <person name="Varghese N."/>
        </authorList>
    </citation>
    <scope>NUCLEOTIDE SEQUENCE [LARGE SCALE GENOMIC DNA]</scope>
    <source>
        <strain evidence="11">DSM 45344</strain>
    </source>
</reference>
<dbReference type="InterPro" id="IPR036852">
    <property type="entry name" value="Peptidase_S8/S53_dom_sf"/>
</dbReference>
<keyword evidence="4 6" id="KW-0720">Serine protease</keyword>
<feature type="region of interest" description="Disordered" evidence="8">
    <location>
        <begin position="1"/>
        <end position="141"/>
    </location>
</feature>
<dbReference type="PATRIC" id="fig|307121.4.peg.1322"/>
<feature type="compositionally biased region" description="Basic residues" evidence="8">
    <location>
        <begin position="121"/>
        <end position="133"/>
    </location>
</feature>
<dbReference type="PROSITE" id="PS51892">
    <property type="entry name" value="SUBTILASE"/>
    <property type="match status" value="1"/>
</dbReference>
<evidence type="ECO:0000313" key="11">
    <source>
        <dbReference type="Proteomes" id="UP000199393"/>
    </source>
</evidence>
<dbReference type="EMBL" id="LT598496">
    <property type="protein sequence ID" value="SBV25806.1"/>
    <property type="molecule type" value="Genomic_DNA"/>
</dbReference>
<dbReference type="InterPro" id="IPR022398">
    <property type="entry name" value="Peptidase_S8_His-AS"/>
</dbReference>
<evidence type="ECO:0000256" key="1">
    <source>
        <dbReference type="ARBA" id="ARBA00011073"/>
    </source>
</evidence>
<sequence length="506" mass="53114">MRRPAENSPGSLCEGEPSQDTRRGVRADARHRPRRDRRAGAGGLRRRRGDHVPRPRPAGCEDGPGGGPGGGRQRHGGRPLRPDRRPRGPLDRSGVRHGRRRCRGRLGRRHDRPGQRPGRGRDRRGRGGRRRDRHGGPDGRTAVAQQWDMPMIGVPQAHAVNAGSPDVLVGVLDSGISSSHPDLAGQIAKDKSASCVGGVVDTTEAAWNPTTSDHGTHVAGTIAAAVNGLGVTGVAPGVKVAAVKVVNDDGYIFPEAAVCGFVWAAEHGMQLTNNSYYIDPWEFNCRNDARQRPVWQAVQRAIRYSASKGVLNVASAGNSNVDLQHKTVDAGSPNNGTPEVREVNSACLDLPAEAPGVLTVSAAGPTGEKSYYSSYGQGVVEVAAPGGDSRFRTRGVSGTAADQILSTTFNTVTRTNGWGYKQGTSMASPHATGVAALALSAHPGMNPGQLSAFLQNTAVAQACPEGVYNPAPLHPDGPHAYDATCAGGARNGFYGAGMVSAYNVVK</sequence>
<evidence type="ECO:0000259" key="9">
    <source>
        <dbReference type="Pfam" id="PF00082"/>
    </source>
</evidence>
<name>A0A1C3MZN9_9ACTN</name>
<dbReference type="GO" id="GO:0006508">
    <property type="term" value="P:proteolysis"/>
    <property type="evidence" value="ECO:0007669"/>
    <property type="project" value="UniProtKB-KW"/>
</dbReference>
<dbReference type="PANTHER" id="PTHR43806:SF11">
    <property type="entry name" value="CEREVISIN-RELATED"/>
    <property type="match status" value="1"/>
</dbReference>
<feature type="compositionally biased region" description="Gly residues" evidence="8">
    <location>
        <begin position="62"/>
        <end position="71"/>
    </location>
</feature>
<feature type="domain" description="Peptidase S8/S53" evidence="9">
    <location>
        <begin position="166"/>
        <end position="468"/>
    </location>
</feature>
<evidence type="ECO:0000313" key="10">
    <source>
        <dbReference type="EMBL" id="SBV25806.1"/>
    </source>
</evidence>
<dbReference type="InterPro" id="IPR050131">
    <property type="entry name" value="Peptidase_S8_subtilisin-like"/>
</dbReference>
<organism evidence="10 11">
    <name type="scientific">Micromonospora krabiensis</name>
    <dbReference type="NCBI Taxonomy" id="307121"/>
    <lineage>
        <taxon>Bacteria</taxon>
        <taxon>Bacillati</taxon>
        <taxon>Actinomycetota</taxon>
        <taxon>Actinomycetes</taxon>
        <taxon>Micromonosporales</taxon>
        <taxon>Micromonosporaceae</taxon>
        <taxon>Micromonospora</taxon>
    </lineage>
</organism>
<feature type="compositionally biased region" description="Basic and acidic residues" evidence="8">
    <location>
        <begin position="80"/>
        <end position="94"/>
    </location>
</feature>
<evidence type="ECO:0000256" key="4">
    <source>
        <dbReference type="ARBA" id="ARBA00022825"/>
    </source>
</evidence>
<dbReference type="GO" id="GO:0004252">
    <property type="term" value="F:serine-type endopeptidase activity"/>
    <property type="evidence" value="ECO:0007669"/>
    <property type="project" value="UniProtKB-UniRule"/>
</dbReference>
<feature type="compositionally biased region" description="Basic and acidic residues" evidence="8">
    <location>
        <begin position="19"/>
        <end position="30"/>
    </location>
</feature>
<evidence type="ECO:0000256" key="6">
    <source>
        <dbReference type="PROSITE-ProRule" id="PRU01240"/>
    </source>
</evidence>
<dbReference type="PROSITE" id="PS00136">
    <property type="entry name" value="SUBTILASE_ASP"/>
    <property type="match status" value="1"/>
</dbReference>
<keyword evidence="11" id="KW-1185">Reference proteome</keyword>
<feature type="active site" description="Charge relay system" evidence="5 6">
    <location>
        <position position="214"/>
    </location>
</feature>
<feature type="active site" description="Charge relay system" evidence="5 6">
    <location>
        <position position="173"/>
    </location>
</feature>
<evidence type="ECO:0000256" key="5">
    <source>
        <dbReference type="PIRSR" id="PIRSR615500-1"/>
    </source>
</evidence>
<proteinExistence type="inferred from homology"/>
<evidence type="ECO:0000256" key="7">
    <source>
        <dbReference type="RuleBase" id="RU003355"/>
    </source>
</evidence>
<dbReference type="STRING" id="307121.GA0070620_1287"/>
<evidence type="ECO:0000256" key="8">
    <source>
        <dbReference type="SAM" id="MobiDB-lite"/>
    </source>
</evidence>
<dbReference type="Proteomes" id="UP000199393">
    <property type="component" value="Chromosome I"/>
</dbReference>
<evidence type="ECO:0000256" key="2">
    <source>
        <dbReference type="ARBA" id="ARBA00022670"/>
    </source>
</evidence>
<dbReference type="AlphaFoldDB" id="A0A1C3MZN9"/>
<feature type="active site" description="Charge relay system" evidence="5 6">
    <location>
        <position position="425"/>
    </location>
</feature>
<accession>A0A1C3MZN9</accession>
<dbReference type="PROSITE" id="PS00137">
    <property type="entry name" value="SUBTILASE_HIS"/>
    <property type="match status" value="1"/>
</dbReference>
<dbReference type="InterPro" id="IPR023828">
    <property type="entry name" value="Peptidase_S8_Ser-AS"/>
</dbReference>
<dbReference type="SUPFAM" id="SSF52743">
    <property type="entry name" value="Subtilisin-like"/>
    <property type="match status" value="1"/>
</dbReference>
<dbReference type="InterPro" id="IPR015500">
    <property type="entry name" value="Peptidase_S8_subtilisin-rel"/>
</dbReference>
<dbReference type="PANTHER" id="PTHR43806">
    <property type="entry name" value="PEPTIDASE S8"/>
    <property type="match status" value="1"/>
</dbReference>
<protein>
    <submittedName>
        <fullName evidence="10">Subtilase family protein</fullName>
    </submittedName>
</protein>
<dbReference type="InterPro" id="IPR000209">
    <property type="entry name" value="Peptidase_S8/S53_dom"/>
</dbReference>
<dbReference type="PROSITE" id="PS00138">
    <property type="entry name" value="SUBTILASE_SER"/>
    <property type="match status" value="1"/>
</dbReference>
<keyword evidence="3 6" id="KW-0378">Hydrolase</keyword>
<comment type="similarity">
    <text evidence="1 6 7">Belongs to the peptidase S8 family.</text>
</comment>
<dbReference type="Gene3D" id="3.40.50.200">
    <property type="entry name" value="Peptidase S8/S53 domain"/>
    <property type="match status" value="1"/>
</dbReference>
<dbReference type="Pfam" id="PF00082">
    <property type="entry name" value="Peptidase_S8"/>
    <property type="match status" value="1"/>
</dbReference>
<keyword evidence="2 6" id="KW-0645">Protease</keyword>
<feature type="compositionally biased region" description="Basic residues" evidence="8">
    <location>
        <begin position="95"/>
        <end position="111"/>
    </location>
</feature>
<dbReference type="PRINTS" id="PR00723">
    <property type="entry name" value="SUBTILISIN"/>
</dbReference>
<dbReference type="InterPro" id="IPR023827">
    <property type="entry name" value="Peptidase_S8_Asp-AS"/>
</dbReference>
<evidence type="ECO:0000256" key="3">
    <source>
        <dbReference type="ARBA" id="ARBA00022801"/>
    </source>
</evidence>
<gene>
    <name evidence="10" type="ORF">GA0070620_1287</name>
</gene>